<evidence type="ECO:0000256" key="1">
    <source>
        <dbReference type="SAM" id="MobiDB-lite"/>
    </source>
</evidence>
<evidence type="ECO:0000313" key="2">
    <source>
        <dbReference type="EMBL" id="NUC71712.1"/>
    </source>
</evidence>
<organism evidence="2 3">
    <name type="scientific">Haloterrigena gelatinilytica</name>
    <dbReference type="NCBI Taxonomy" id="2741724"/>
    <lineage>
        <taxon>Archaea</taxon>
        <taxon>Methanobacteriati</taxon>
        <taxon>Methanobacteriota</taxon>
        <taxon>Stenosarchaea group</taxon>
        <taxon>Halobacteria</taxon>
        <taxon>Halobacteriales</taxon>
        <taxon>Natrialbaceae</taxon>
        <taxon>Haloterrigena</taxon>
    </lineage>
</organism>
<gene>
    <name evidence="2" type="ORF">HTZ84_05210</name>
</gene>
<dbReference type="RefSeq" id="WP_174679700.1">
    <property type="nucleotide sequence ID" value="NZ_JABUQZ010000001.1"/>
</dbReference>
<protein>
    <submittedName>
        <fullName evidence="2">Uncharacterized protein</fullName>
    </submittedName>
</protein>
<feature type="region of interest" description="Disordered" evidence="1">
    <location>
        <begin position="1"/>
        <end position="24"/>
    </location>
</feature>
<name>A0ABX2L623_9EURY</name>
<evidence type="ECO:0000313" key="3">
    <source>
        <dbReference type="Proteomes" id="UP001016761"/>
    </source>
</evidence>
<keyword evidence="3" id="KW-1185">Reference proteome</keyword>
<comment type="caution">
    <text evidence="2">The sequence shown here is derived from an EMBL/GenBank/DDBJ whole genome shotgun (WGS) entry which is preliminary data.</text>
</comment>
<dbReference type="EMBL" id="JABUQZ010000001">
    <property type="protein sequence ID" value="NUC71712.1"/>
    <property type="molecule type" value="Genomic_DNA"/>
</dbReference>
<accession>A0ABX2L623</accession>
<feature type="compositionally biased region" description="Polar residues" evidence="1">
    <location>
        <begin position="1"/>
        <end position="10"/>
    </location>
</feature>
<reference evidence="2 3" key="1">
    <citation type="submission" date="2020-06" db="EMBL/GenBank/DDBJ databases">
        <title>Haloterrigena sp. nov., an extremely halophilic archaeon isolated from a saline sediment.</title>
        <authorList>
            <person name="Liu B.-B."/>
        </authorList>
    </citation>
    <scope>NUCLEOTIDE SEQUENCE [LARGE SCALE GENOMIC DNA]</scope>
    <source>
        <strain evidence="2 3">SYSU A558-1</strain>
    </source>
</reference>
<dbReference type="Proteomes" id="UP001016761">
    <property type="component" value="Unassembled WGS sequence"/>
</dbReference>
<sequence length="115" mass="12462">MRSLLSSSDTAHVVDAEQLPPAPDGRQYRYEVVVQLDDAVDSAPSDDDVREIADAVLEAIAEIDDPDWPGADELYIQIYGPDRELDAGACGTAHWVAGDYESIETRSYFFGGVGA</sequence>
<proteinExistence type="predicted"/>